<dbReference type="VEuPathDB" id="FungiDB:AJ78_04558"/>
<feature type="transmembrane region" description="Helical" evidence="9">
    <location>
        <begin position="117"/>
        <end position="135"/>
    </location>
</feature>
<reference evidence="11 12" key="1">
    <citation type="submission" date="2015-07" db="EMBL/GenBank/DDBJ databases">
        <title>Emmonsia species relationships and genome sequence.</title>
        <authorList>
            <consortium name="The Broad Institute Genomics Platform"/>
            <person name="Cuomo C.A."/>
            <person name="Munoz J.F."/>
            <person name="Imamovic A."/>
            <person name="Priest M.E."/>
            <person name="Young S."/>
            <person name="Clay O.K."/>
            <person name="McEwen J.G."/>
        </authorList>
    </citation>
    <scope>NUCLEOTIDE SEQUENCE [LARGE SCALE GENOMIC DNA]</scope>
    <source>
        <strain evidence="11 12">UAMH 9510</strain>
    </source>
</reference>
<dbReference type="OrthoDB" id="6133115at2759"/>
<dbReference type="SUPFAM" id="SSF103473">
    <property type="entry name" value="MFS general substrate transporter"/>
    <property type="match status" value="1"/>
</dbReference>
<evidence type="ECO:0000313" key="12">
    <source>
        <dbReference type="Proteomes" id="UP000182235"/>
    </source>
</evidence>
<keyword evidence="3 7" id="KW-0813">Transport</keyword>
<dbReference type="STRING" id="1447872.A0A1J9Q4M9"/>
<accession>A0A1J9Q4M9</accession>
<organism evidence="11 12">
    <name type="scientific">Emergomyces pasteurianus Ep9510</name>
    <dbReference type="NCBI Taxonomy" id="1447872"/>
    <lineage>
        <taxon>Eukaryota</taxon>
        <taxon>Fungi</taxon>
        <taxon>Dikarya</taxon>
        <taxon>Ascomycota</taxon>
        <taxon>Pezizomycotina</taxon>
        <taxon>Eurotiomycetes</taxon>
        <taxon>Eurotiomycetidae</taxon>
        <taxon>Onygenales</taxon>
        <taxon>Ajellomycetaceae</taxon>
        <taxon>Emergomyces</taxon>
    </lineage>
</organism>
<dbReference type="InterPro" id="IPR036259">
    <property type="entry name" value="MFS_trans_sf"/>
</dbReference>
<feature type="transmembrane region" description="Helical" evidence="9">
    <location>
        <begin position="147"/>
        <end position="165"/>
    </location>
</feature>
<name>A0A1J9Q4M9_9EURO</name>
<dbReference type="EMBL" id="LGRN01000172">
    <property type="protein sequence ID" value="OJD15163.1"/>
    <property type="molecule type" value="Genomic_DNA"/>
</dbReference>
<dbReference type="Gene3D" id="1.20.1250.20">
    <property type="entry name" value="MFS general substrate transporter like domains"/>
    <property type="match status" value="1"/>
</dbReference>
<dbReference type="InterPro" id="IPR005828">
    <property type="entry name" value="MFS_sugar_transport-like"/>
</dbReference>
<evidence type="ECO:0000313" key="11">
    <source>
        <dbReference type="EMBL" id="OJD15163.1"/>
    </source>
</evidence>
<keyword evidence="12" id="KW-1185">Reference proteome</keyword>
<sequence>MEVSESKPEQHEGGGDVIKTIGNEKLVDVLEHSKPNWLGNGYLRMYLFCALVFLTSTMNGLDGSLMGSINTLPNYVKYYNLPPTGNTGTGIVFAIFNVGQMVGALFIWIADWKGRRLPIFIGCFGVCIATIMTALAPTLGVFIGGRFLLSFFAIVACTAAPLYIIEVAPPQYRATVAGMYNTFYYVGSIIATSSVYGSHKHLAHLGNSDWRVPLWIQMLCPGIVCLGIWFCPESPRWLIGQERGEQARAILAKYHANGDSNHPLVKLEMDEMAESLRKEGTLTWRNFFDIRVLFNSRSRRYRMMLNVSFSWFGQFSGNNVASYYLPYLLDNVGVTDTDTKLLLNIVYAITGWIPAMIGARCHDIIGRRKMLLGCTGGMAISLAIAAGTAADYTNTGSTTSSSASIAFIYVFGSVFAFAFTSMQPIYPGEVMSNDMRGKGMGVYQLVAGAAGFVNTFAAPVALNNIKYWFYVFFVFWDVFEFVFIYFFYVETKGRTLEELDEVFKAPNPRKASTAPMRRPLSVDEGGQERKHQAVANITEP</sequence>
<feature type="transmembrane region" description="Helical" evidence="9">
    <location>
        <begin position="441"/>
        <end position="461"/>
    </location>
</feature>
<evidence type="ECO:0000256" key="9">
    <source>
        <dbReference type="SAM" id="Phobius"/>
    </source>
</evidence>
<feature type="transmembrane region" description="Helical" evidence="9">
    <location>
        <begin position="45"/>
        <end position="69"/>
    </location>
</feature>
<keyword evidence="4 9" id="KW-0812">Transmembrane</keyword>
<protein>
    <recommendedName>
        <fullName evidence="10">Major facilitator superfamily (MFS) profile domain-containing protein</fullName>
    </recommendedName>
</protein>
<dbReference type="GO" id="GO:0005351">
    <property type="term" value="F:carbohydrate:proton symporter activity"/>
    <property type="evidence" value="ECO:0007669"/>
    <property type="project" value="TreeGrafter"/>
</dbReference>
<comment type="subcellular location">
    <subcellularLocation>
        <location evidence="1">Membrane</location>
        <topology evidence="1">Multi-pass membrane protein</topology>
    </subcellularLocation>
</comment>
<keyword evidence="6 9" id="KW-0472">Membrane</keyword>
<dbReference type="PROSITE" id="PS50850">
    <property type="entry name" value="MFS"/>
    <property type="match status" value="1"/>
</dbReference>
<evidence type="ECO:0000256" key="2">
    <source>
        <dbReference type="ARBA" id="ARBA00010992"/>
    </source>
</evidence>
<dbReference type="NCBIfam" id="TIGR00879">
    <property type="entry name" value="SP"/>
    <property type="match status" value="1"/>
</dbReference>
<feature type="transmembrane region" description="Helical" evidence="9">
    <location>
        <begin position="212"/>
        <end position="231"/>
    </location>
</feature>
<dbReference type="InterPro" id="IPR050360">
    <property type="entry name" value="MFS_Sugar_Transporters"/>
</dbReference>
<dbReference type="InterPro" id="IPR003663">
    <property type="entry name" value="Sugar/inositol_transpt"/>
</dbReference>
<proteinExistence type="inferred from homology"/>
<feature type="transmembrane region" description="Helical" evidence="9">
    <location>
        <begin position="177"/>
        <end position="197"/>
    </location>
</feature>
<dbReference type="FunFam" id="1.20.1250.20:FF:000134">
    <property type="entry name" value="MFS sugar transporter protein"/>
    <property type="match status" value="1"/>
</dbReference>
<evidence type="ECO:0000256" key="3">
    <source>
        <dbReference type="ARBA" id="ARBA00022448"/>
    </source>
</evidence>
<feature type="region of interest" description="Disordered" evidence="8">
    <location>
        <begin position="507"/>
        <end position="540"/>
    </location>
</feature>
<evidence type="ECO:0000256" key="1">
    <source>
        <dbReference type="ARBA" id="ARBA00004141"/>
    </source>
</evidence>
<dbReference type="PANTHER" id="PTHR48022:SF70">
    <property type="entry name" value="MONOSACCHARIDE TRANSPORTER, PUTATIVE (AFU_ORTHOLOGUE AFUA_5G14540)-RELATED"/>
    <property type="match status" value="1"/>
</dbReference>
<evidence type="ECO:0000256" key="6">
    <source>
        <dbReference type="ARBA" id="ARBA00023136"/>
    </source>
</evidence>
<dbReference type="AlphaFoldDB" id="A0A1J9Q4M9"/>
<evidence type="ECO:0000259" key="10">
    <source>
        <dbReference type="PROSITE" id="PS50850"/>
    </source>
</evidence>
<dbReference type="Pfam" id="PF00083">
    <property type="entry name" value="Sugar_tr"/>
    <property type="match status" value="1"/>
</dbReference>
<feature type="transmembrane region" description="Helical" evidence="9">
    <location>
        <begin position="371"/>
        <end position="390"/>
    </location>
</feature>
<feature type="transmembrane region" description="Helical" evidence="9">
    <location>
        <begin position="402"/>
        <end position="420"/>
    </location>
</feature>
<keyword evidence="5 9" id="KW-1133">Transmembrane helix</keyword>
<dbReference type="PANTHER" id="PTHR48022">
    <property type="entry name" value="PLASTIDIC GLUCOSE TRANSPORTER 4"/>
    <property type="match status" value="1"/>
</dbReference>
<feature type="transmembrane region" description="Helical" evidence="9">
    <location>
        <begin position="341"/>
        <end position="359"/>
    </location>
</feature>
<evidence type="ECO:0000256" key="4">
    <source>
        <dbReference type="ARBA" id="ARBA00022692"/>
    </source>
</evidence>
<comment type="caution">
    <text evidence="11">The sequence shown here is derived from an EMBL/GenBank/DDBJ whole genome shotgun (WGS) entry which is preliminary data.</text>
</comment>
<feature type="transmembrane region" description="Helical" evidence="9">
    <location>
        <begin position="89"/>
        <end position="110"/>
    </location>
</feature>
<comment type="similarity">
    <text evidence="2 7">Belongs to the major facilitator superfamily. Sugar transporter (TC 2.A.1.1) family.</text>
</comment>
<dbReference type="Proteomes" id="UP000182235">
    <property type="component" value="Unassembled WGS sequence"/>
</dbReference>
<gene>
    <name evidence="11" type="ORF">AJ78_04558</name>
</gene>
<evidence type="ECO:0000256" key="7">
    <source>
        <dbReference type="RuleBase" id="RU003346"/>
    </source>
</evidence>
<feature type="transmembrane region" description="Helical" evidence="9">
    <location>
        <begin position="467"/>
        <end position="488"/>
    </location>
</feature>
<dbReference type="GO" id="GO:0016020">
    <property type="term" value="C:membrane"/>
    <property type="evidence" value="ECO:0007669"/>
    <property type="project" value="UniProtKB-SubCell"/>
</dbReference>
<evidence type="ECO:0000256" key="5">
    <source>
        <dbReference type="ARBA" id="ARBA00022989"/>
    </source>
</evidence>
<dbReference type="InterPro" id="IPR020846">
    <property type="entry name" value="MFS_dom"/>
</dbReference>
<feature type="domain" description="Major facilitator superfamily (MFS) profile" evidence="10">
    <location>
        <begin position="48"/>
        <end position="492"/>
    </location>
</feature>
<evidence type="ECO:0000256" key="8">
    <source>
        <dbReference type="SAM" id="MobiDB-lite"/>
    </source>
</evidence>
<feature type="transmembrane region" description="Helical" evidence="9">
    <location>
        <begin position="303"/>
        <end position="321"/>
    </location>
</feature>